<comment type="caution">
    <text evidence="4">The sequence shown here is derived from an EMBL/GenBank/DDBJ whole genome shotgun (WGS) entry which is preliminary data.</text>
</comment>
<evidence type="ECO:0000313" key="4">
    <source>
        <dbReference type="EMBL" id="KAH0560455.1"/>
    </source>
</evidence>
<protein>
    <submittedName>
        <fullName evidence="4">Uncharacterized protein</fullName>
    </submittedName>
</protein>
<dbReference type="PROSITE" id="PS50088">
    <property type="entry name" value="ANK_REPEAT"/>
    <property type="match status" value="8"/>
</dbReference>
<evidence type="ECO:0000256" key="3">
    <source>
        <dbReference type="PROSITE-ProRule" id="PRU00023"/>
    </source>
</evidence>
<feature type="repeat" description="ANK" evidence="3">
    <location>
        <begin position="677"/>
        <end position="709"/>
    </location>
</feature>
<dbReference type="SMART" id="SM00248">
    <property type="entry name" value="ANK"/>
    <property type="match status" value="13"/>
</dbReference>
<feature type="repeat" description="ANK" evidence="3">
    <location>
        <begin position="154"/>
        <end position="186"/>
    </location>
</feature>
<dbReference type="SUPFAM" id="SSF48403">
    <property type="entry name" value="Ankyrin repeat"/>
    <property type="match status" value="2"/>
</dbReference>
<reference evidence="4 5" key="1">
    <citation type="journal article" date="2021" name="J. Hered.">
        <title>A chromosome-level genome assembly of the parasitoid wasp, Cotesia glomerata (Hymenoptera: Braconidae).</title>
        <authorList>
            <person name="Pinto B.J."/>
            <person name="Weis J.J."/>
            <person name="Gamble T."/>
            <person name="Ode P.J."/>
            <person name="Paul R."/>
            <person name="Zaspel J.M."/>
        </authorList>
    </citation>
    <scope>NUCLEOTIDE SEQUENCE [LARGE SCALE GENOMIC DNA]</scope>
    <source>
        <strain evidence="4">CgM1</strain>
    </source>
</reference>
<dbReference type="Pfam" id="PF12796">
    <property type="entry name" value="Ank_2"/>
    <property type="match status" value="2"/>
</dbReference>
<evidence type="ECO:0000256" key="1">
    <source>
        <dbReference type="ARBA" id="ARBA00022737"/>
    </source>
</evidence>
<keyword evidence="2 3" id="KW-0040">ANK repeat</keyword>
<feature type="repeat" description="ANK" evidence="3">
    <location>
        <begin position="254"/>
        <end position="286"/>
    </location>
</feature>
<evidence type="ECO:0000313" key="5">
    <source>
        <dbReference type="Proteomes" id="UP000826195"/>
    </source>
</evidence>
<organism evidence="4 5">
    <name type="scientific">Cotesia glomerata</name>
    <name type="common">Lepidopteran parasitic wasp</name>
    <name type="synonym">Apanteles glomeratus</name>
    <dbReference type="NCBI Taxonomy" id="32391"/>
    <lineage>
        <taxon>Eukaryota</taxon>
        <taxon>Metazoa</taxon>
        <taxon>Ecdysozoa</taxon>
        <taxon>Arthropoda</taxon>
        <taxon>Hexapoda</taxon>
        <taxon>Insecta</taxon>
        <taxon>Pterygota</taxon>
        <taxon>Neoptera</taxon>
        <taxon>Endopterygota</taxon>
        <taxon>Hymenoptera</taxon>
        <taxon>Apocrita</taxon>
        <taxon>Ichneumonoidea</taxon>
        <taxon>Braconidae</taxon>
        <taxon>Microgastrinae</taxon>
        <taxon>Cotesia</taxon>
    </lineage>
</organism>
<dbReference type="EMBL" id="JAHXZJ010000374">
    <property type="protein sequence ID" value="KAH0560455.1"/>
    <property type="molecule type" value="Genomic_DNA"/>
</dbReference>
<dbReference type="AlphaFoldDB" id="A0AAV7IXM3"/>
<name>A0AAV7IXM3_COTGL</name>
<dbReference type="PANTHER" id="PTHR24198:SF165">
    <property type="entry name" value="ANKYRIN REPEAT-CONTAINING PROTEIN-RELATED"/>
    <property type="match status" value="1"/>
</dbReference>
<keyword evidence="1" id="KW-0677">Repeat</keyword>
<feature type="repeat" description="ANK" evidence="3">
    <location>
        <begin position="710"/>
        <end position="742"/>
    </location>
</feature>
<feature type="repeat" description="ANK" evidence="3">
    <location>
        <begin position="221"/>
        <end position="253"/>
    </location>
</feature>
<feature type="repeat" description="ANK" evidence="3">
    <location>
        <begin position="187"/>
        <end position="219"/>
    </location>
</feature>
<keyword evidence="5" id="KW-1185">Reference proteome</keyword>
<dbReference type="PANTHER" id="PTHR24198">
    <property type="entry name" value="ANKYRIN REPEAT AND PROTEIN KINASE DOMAIN-CONTAINING PROTEIN"/>
    <property type="match status" value="1"/>
</dbReference>
<accession>A0AAV7IXM3</accession>
<dbReference type="PROSITE" id="PS50297">
    <property type="entry name" value="ANK_REP_REGION"/>
    <property type="match status" value="6"/>
</dbReference>
<evidence type="ECO:0000256" key="2">
    <source>
        <dbReference type="ARBA" id="ARBA00023043"/>
    </source>
</evidence>
<sequence length="988" mass="112830">MANLSNMLASVKIPNIRLHEINVTAVEELLNQPNNNVNMIVYNEGRALRNCKILLCMAAMYCAMRLINYLINRTDWQANTRIPKISSRKNNVTVVEEFLNQPDNNISSIVFVEDRAFPSSRYSTLLCVAVEKRDEELIEYLINRKSNRVGSAYGNRNPLYIAAVNGDTKVFKKWYHLGANIHLKSKIRLSPLMLAARFGHFEIIKFLIEQGLDVNITERKCGSSLLHHAAASSNYKLVKFLLDNNAEIDAKKRNGETPILCAISNGRINIVKLLIARGADINNGQGTIKRSSLIYKTHKKKSNLKYLPSFDEPITDVHIFNNLRQTVLHYKLSSFDTCAKSCSVDFNVQNSNGQFACVCMMISNHFAKHAIITRLIITLTSAGLTVCEGNRQAVKKGYDGLIKTCLEELQKMKINKVGVSNITFFNVLHMSFHYLAIRLKFASLDQVINKGKLKIAYPLYEGLLFHKLSKVQQRIKYLEEVEEFFEGMLWDLGLPSTFIRELWSYFTNTQLQKLILHKKDNLKNKMFANHSLTLECMEIPKISSKEINVTVVEELLNQPGNNVNMIVYDQDRPFPSYTTLLCTAVTNSDEELIDYLIYRQANLDQDSLYGNENPLYLAALKGDTKLFKKLYHLGANLHSKSEIRLSPLMIAARCGHLEIIKYLIEQGLDVNITEPDCGSRLLHHAVTGSNTELVEFLLGNNAEIDAKKNHGETPLLCAISFENINIVKLLIARGADINTPRSSIRRSTVMHDVHHKKSILKYLLSLDEPMTDVNILNQARQTILHHQLSSFYPCAETCSIILNAGVDVNARDSKGQLAVNCETFFKHHNEHSILERHIVKLISAGLTVCEGNRQAVKRGYHDLRKVCLNELQKMKIDKVGVSNITFFDVLHMSLHNLAIRLKFAGLDQVIDEQKLNIAYPLYGRMIFYKLSKIRRRITYLEEIEEFVEGILWDLGLPSTFIRELWSYFTNIELKKLILHENNYFIRFL</sequence>
<dbReference type="Gene3D" id="1.25.40.20">
    <property type="entry name" value="Ankyrin repeat-containing domain"/>
    <property type="match status" value="3"/>
</dbReference>
<proteinExistence type="predicted"/>
<gene>
    <name evidence="4" type="ORF">KQX54_004815</name>
</gene>
<feature type="repeat" description="ANK" evidence="3">
    <location>
        <begin position="610"/>
        <end position="642"/>
    </location>
</feature>
<feature type="repeat" description="ANK" evidence="3">
    <location>
        <begin position="643"/>
        <end position="675"/>
    </location>
</feature>
<dbReference type="Proteomes" id="UP000826195">
    <property type="component" value="Unassembled WGS sequence"/>
</dbReference>
<dbReference type="InterPro" id="IPR036770">
    <property type="entry name" value="Ankyrin_rpt-contain_sf"/>
</dbReference>
<dbReference type="InterPro" id="IPR002110">
    <property type="entry name" value="Ankyrin_rpt"/>
</dbReference>
<dbReference type="PRINTS" id="PR01415">
    <property type="entry name" value="ANKYRIN"/>
</dbReference>